<dbReference type="InterPro" id="IPR007712">
    <property type="entry name" value="RelE/ParE_toxin"/>
</dbReference>
<evidence type="ECO:0000313" key="3">
    <source>
        <dbReference type="Proteomes" id="UP000824062"/>
    </source>
</evidence>
<dbReference type="InterPro" id="IPR035093">
    <property type="entry name" value="RelE/ParE_toxin_dom_sf"/>
</dbReference>
<reference evidence="2" key="1">
    <citation type="journal article" date="2021" name="PeerJ">
        <title>Extensive microbial diversity within the chicken gut microbiome revealed by metagenomics and culture.</title>
        <authorList>
            <person name="Gilroy R."/>
            <person name="Ravi A."/>
            <person name="Getino M."/>
            <person name="Pursley I."/>
            <person name="Horton D.L."/>
            <person name="Alikhan N.F."/>
            <person name="Baker D."/>
            <person name="Gharbi K."/>
            <person name="Hall N."/>
            <person name="Watson M."/>
            <person name="Adriaenssens E.M."/>
            <person name="Foster-Nyarko E."/>
            <person name="Jarju S."/>
            <person name="Secka A."/>
            <person name="Antonio M."/>
            <person name="Oren A."/>
            <person name="Chaudhuri R.R."/>
            <person name="La Ragione R."/>
            <person name="Hildebrand F."/>
            <person name="Pallen M.J."/>
        </authorList>
    </citation>
    <scope>NUCLEOTIDE SEQUENCE</scope>
    <source>
        <strain evidence="2">ChiHjej12B11-14209</strain>
    </source>
</reference>
<evidence type="ECO:0000313" key="2">
    <source>
        <dbReference type="EMBL" id="HIZ45463.1"/>
    </source>
</evidence>
<dbReference type="Pfam" id="PF05016">
    <property type="entry name" value="ParE_toxin"/>
    <property type="match status" value="1"/>
</dbReference>
<reference evidence="2" key="2">
    <citation type="submission" date="2021-04" db="EMBL/GenBank/DDBJ databases">
        <authorList>
            <person name="Gilroy R."/>
        </authorList>
    </citation>
    <scope>NUCLEOTIDE SEQUENCE</scope>
    <source>
        <strain evidence="2">ChiHjej12B11-14209</strain>
    </source>
</reference>
<dbReference type="Proteomes" id="UP000824062">
    <property type="component" value="Unassembled WGS sequence"/>
</dbReference>
<sequence length="89" mass="10008">MPRAELRIAEEFSVGLAEIYSDRVLERVERAVRGLAEFPEMGSPLVRRSHVSQYGEGLRQIPVATFLIVYRYEGRAVDVLALVYGPSVV</sequence>
<protein>
    <submittedName>
        <fullName evidence="2">Type II toxin-antitoxin system RelE/ParE family toxin</fullName>
    </submittedName>
</protein>
<gene>
    <name evidence="2" type="ORF">IAA19_00330</name>
</gene>
<evidence type="ECO:0000256" key="1">
    <source>
        <dbReference type="ARBA" id="ARBA00022649"/>
    </source>
</evidence>
<dbReference type="Gene3D" id="3.30.2310.20">
    <property type="entry name" value="RelE-like"/>
    <property type="match status" value="1"/>
</dbReference>
<keyword evidence="1" id="KW-1277">Toxin-antitoxin system</keyword>
<name>A0A9D2EWW3_9ACTN</name>
<accession>A0A9D2EWW3</accession>
<dbReference type="AlphaFoldDB" id="A0A9D2EWW3"/>
<proteinExistence type="predicted"/>
<dbReference type="EMBL" id="DXBM01000007">
    <property type="protein sequence ID" value="HIZ45463.1"/>
    <property type="molecule type" value="Genomic_DNA"/>
</dbReference>
<organism evidence="2 3">
    <name type="scientific">Candidatus Olsenella pullistercoris</name>
    <dbReference type="NCBI Taxonomy" id="2838712"/>
    <lineage>
        <taxon>Bacteria</taxon>
        <taxon>Bacillati</taxon>
        <taxon>Actinomycetota</taxon>
        <taxon>Coriobacteriia</taxon>
        <taxon>Coriobacteriales</taxon>
        <taxon>Atopobiaceae</taxon>
        <taxon>Olsenella</taxon>
    </lineage>
</organism>
<comment type="caution">
    <text evidence="2">The sequence shown here is derived from an EMBL/GenBank/DDBJ whole genome shotgun (WGS) entry which is preliminary data.</text>
</comment>